<evidence type="ECO:0000313" key="11">
    <source>
        <dbReference type="EMBL" id="TKJ39837.1"/>
    </source>
</evidence>
<keyword evidence="3" id="KW-0808">Transferase</keyword>
<dbReference type="Gene3D" id="1.20.272.10">
    <property type="match status" value="1"/>
</dbReference>
<proteinExistence type="inferred from homology"/>
<evidence type="ECO:0000256" key="6">
    <source>
        <dbReference type="ARBA" id="ARBA00022932"/>
    </source>
</evidence>
<dbReference type="Pfam" id="PF21694">
    <property type="entry name" value="DNA_pol3_delta_C"/>
    <property type="match status" value="1"/>
</dbReference>
<dbReference type="InterPro" id="IPR005790">
    <property type="entry name" value="DNA_polIII_delta"/>
</dbReference>
<evidence type="ECO:0000259" key="9">
    <source>
        <dbReference type="Pfam" id="PF06144"/>
    </source>
</evidence>
<dbReference type="GO" id="GO:0006261">
    <property type="term" value="P:DNA-templated DNA replication"/>
    <property type="evidence" value="ECO:0007669"/>
    <property type="project" value="TreeGrafter"/>
</dbReference>
<dbReference type="AlphaFoldDB" id="A0A532UYK9"/>
<keyword evidence="6" id="KW-0239">DNA-directed DNA polymerase</keyword>
<dbReference type="Pfam" id="PF06144">
    <property type="entry name" value="DNA_pol3_delta"/>
    <property type="match status" value="1"/>
</dbReference>
<evidence type="ECO:0000256" key="2">
    <source>
        <dbReference type="ARBA" id="ARBA00017703"/>
    </source>
</evidence>
<dbReference type="Gene3D" id="1.10.8.60">
    <property type="match status" value="1"/>
</dbReference>
<accession>A0A532UYK9</accession>
<evidence type="ECO:0000313" key="12">
    <source>
        <dbReference type="Proteomes" id="UP000319619"/>
    </source>
</evidence>
<dbReference type="NCBIfam" id="TIGR01128">
    <property type="entry name" value="holA"/>
    <property type="match status" value="1"/>
</dbReference>
<dbReference type="GO" id="GO:0003677">
    <property type="term" value="F:DNA binding"/>
    <property type="evidence" value="ECO:0007669"/>
    <property type="project" value="InterPro"/>
</dbReference>
<dbReference type="InterPro" id="IPR010372">
    <property type="entry name" value="DNA_pol3_delta_N"/>
</dbReference>
<dbReference type="InterPro" id="IPR048466">
    <property type="entry name" value="DNA_pol3_delta-like_C"/>
</dbReference>
<evidence type="ECO:0000256" key="5">
    <source>
        <dbReference type="ARBA" id="ARBA00022705"/>
    </source>
</evidence>
<evidence type="ECO:0000256" key="4">
    <source>
        <dbReference type="ARBA" id="ARBA00022695"/>
    </source>
</evidence>
<gene>
    <name evidence="11" type="primary">holA</name>
    <name evidence="11" type="ORF">CEE37_11205</name>
</gene>
<comment type="catalytic activity">
    <reaction evidence="8">
        <text>DNA(n) + a 2'-deoxyribonucleoside 5'-triphosphate = DNA(n+1) + diphosphate</text>
        <dbReference type="Rhea" id="RHEA:22508"/>
        <dbReference type="Rhea" id="RHEA-COMP:17339"/>
        <dbReference type="Rhea" id="RHEA-COMP:17340"/>
        <dbReference type="ChEBI" id="CHEBI:33019"/>
        <dbReference type="ChEBI" id="CHEBI:61560"/>
        <dbReference type="ChEBI" id="CHEBI:173112"/>
        <dbReference type="EC" id="2.7.7.7"/>
    </reaction>
</comment>
<reference evidence="11 12" key="1">
    <citation type="submission" date="2017-06" db="EMBL/GenBank/DDBJ databases">
        <title>Novel microbial phyla capable of carbon fixation and sulfur reduction in deep-sea sediments.</title>
        <authorList>
            <person name="Huang J."/>
            <person name="Baker B."/>
            <person name="Wang Y."/>
        </authorList>
    </citation>
    <scope>NUCLEOTIDE SEQUENCE [LARGE SCALE GENOMIC DNA]</scope>
    <source>
        <strain evidence="11">B3_LCP</strain>
    </source>
</reference>
<dbReference type="SUPFAM" id="SSF52540">
    <property type="entry name" value="P-loop containing nucleoside triphosphate hydrolases"/>
    <property type="match status" value="1"/>
</dbReference>
<keyword evidence="5" id="KW-0235">DNA replication</keyword>
<dbReference type="EMBL" id="NJBN01000007">
    <property type="protein sequence ID" value="TKJ39837.1"/>
    <property type="molecule type" value="Genomic_DNA"/>
</dbReference>
<feature type="domain" description="DNA polymerase III delta subunit-like C-terminal" evidence="10">
    <location>
        <begin position="219"/>
        <end position="335"/>
    </location>
</feature>
<evidence type="ECO:0000256" key="8">
    <source>
        <dbReference type="ARBA" id="ARBA00049244"/>
    </source>
</evidence>
<evidence type="ECO:0000256" key="1">
    <source>
        <dbReference type="ARBA" id="ARBA00012417"/>
    </source>
</evidence>
<comment type="caution">
    <text evidence="11">The sequence shown here is derived from an EMBL/GenBank/DDBJ whole genome shotgun (WGS) entry which is preliminary data.</text>
</comment>
<dbReference type="PANTHER" id="PTHR34388">
    <property type="entry name" value="DNA POLYMERASE III SUBUNIT DELTA"/>
    <property type="match status" value="1"/>
</dbReference>
<dbReference type="Proteomes" id="UP000319619">
    <property type="component" value="Unassembled WGS sequence"/>
</dbReference>
<evidence type="ECO:0000256" key="7">
    <source>
        <dbReference type="ARBA" id="ARBA00034754"/>
    </source>
</evidence>
<feature type="domain" description="DNA polymerase III delta N-terminal" evidence="9">
    <location>
        <begin position="26"/>
        <end position="144"/>
    </location>
</feature>
<evidence type="ECO:0000259" key="10">
    <source>
        <dbReference type="Pfam" id="PF21694"/>
    </source>
</evidence>
<dbReference type="PANTHER" id="PTHR34388:SF1">
    <property type="entry name" value="DNA POLYMERASE III SUBUNIT DELTA"/>
    <property type="match status" value="1"/>
</dbReference>
<dbReference type="SUPFAM" id="SSF48019">
    <property type="entry name" value="post-AAA+ oligomerization domain-like"/>
    <property type="match status" value="1"/>
</dbReference>
<dbReference type="GO" id="GO:0009360">
    <property type="term" value="C:DNA polymerase III complex"/>
    <property type="evidence" value="ECO:0007669"/>
    <property type="project" value="InterPro"/>
</dbReference>
<organism evidence="11 12">
    <name type="scientific">candidate division LCP-89 bacterium B3_LCP</name>
    <dbReference type="NCBI Taxonomy" id="2012998"/>
    <lineage>
        <taxon>Bacteria</taxon>
        <taxon>Pseudomonadati</taxon>
        <taxon>Bacteria division LCP-89</taxon>
    </lineage>
</organism>
<sequence>MYAPANTLTYTSFLKRVEGGQIDSTYFLFGPEGVLIDRALERIKEAAIDQSSEDFNWSVFHADADGMDWPLFADALTAIPLIPSRRVVVLKKLNKVLRNKSVIKLIESNVQEPAPDLTLILIEENPDLRNAFFKQLLEKSICVTFPEVKPAELQMHLKDFASGFSKELSDAAIERILTQTNPGLRELLSKMEVLVFYSGDKKTIDLEDVEQCTVFTREVNIYKLLQAIGDRNRIETRDTCEQLLRGKVEIGSLFHMLYRQIWAMFRMKYLQERKVPFGKWQQNLAIWPTFLLNRYRKYLPNYSRGELGRSLEIIEEADRQRKTSAVQDDFILQTLTEKLLQP</sequence>
<keyword evidence="4" id="KW-0548">Nucleotidyltransferase</keyword>
<protein>
    <recommendedName>
        <fullName evidence="2">DNA polymerase III subunit delta</fullName>
        <ecNumber evidence="1">2.7.7.7</ecNumber>
    </recommendedName>
</protein>
<name>A0A532UYK9_UNCL8</name>
<evidence type="ECO:0000256" key="3">
    <source>
        <dbReference type="ARBA" id="ARBA00022679"/>
    </source>
</evidence>
<dbReference type="GO" id="GO:0003887">
    <property type="term" value="F:DNA-directed DNA polymerase activity"/>
    <property type="evidence" value="ECO:0007669"/>
    <property type="project" value="UniProtKB-KW"/>
</dbReference>
<dbReference type="InterPro" id="IPR027417">
    <property type="entry name" value="P-loop_NTPase"/>
</dbReference>
<dbReference type="Gene3D" id="3.40.50.300">
    <property type="entry name" value="P-loop containing nucleotide triphosphate hydrolases"/>
    <property type="match status" value="1"/>
</dbReference>
<dbReference type="InterPro" id="IPR008921">
    <property type="entry name" value="DNA_pol3_clamp-load_cplx_C"/>
</dbReference>
<comment type="similarity">
    <text evidence="7">Belongs to the DNA polymerase HolA subunit family.</text>
</comment>
<dbReference type="EC" id="2.7.7.7" evidence="1"/>